<protein>
    <recommendedName>
        <fullName evidence="2">LamG domain-containing protein</fullName>
    </recommendedName>
</protein>
<gene>
    <name evidence="1" type="ORF">B2A_01156</name>
</gene>
<reference evidence="1" key="1">
    <citation type="submission" date="2013-08" db="EMBL/GenBank/DDBJ databases">
        <authorList>
            <person name="Mendez C."/>
            <person name="Richter M."/>
            <person name="Ferrer M."/>
            <person name="Sanchez J."/>
        </authorList>
    </citation>
    <scope>NUCLEOTIDE SEQUENCE</scope>
</reference>
<evidence type="ECO:0008006" key="2">
    <source>
        <dbReference type="Google" id="ProtNLM"/>
    </source>
</evidence>
<dbReference type="EMBL" id="AUZZ01000872">
    <property type="protein sequence ID" value="EQD66466.1"/>
    <property type="molecule type" value="Genomic_DNA"/>
</dbReference>
<evidence type="ECO:0000313" key="1">
    <source>
        <dbReference type="EMBL" id="EQD66466.1"/>
    </source>
</evidence>
<proteinExistence type="predicted"/>
<dbReference type="InterPro" id="IPR013320">
    <property type="entry name" value="ConA-like_dom_sf"/>
</dbReference>
<dbReference type="AlphaFoldDB" id="T1B0U0"/>
<organism evidence="1">
    <name type="scientific">mine drainage metagenome</name>
    <dbReference type="NCBI Taxonomy" id="410659"/>
    <lineage>
        <taxon>unclassified sequences</taxon>
        <taxon>metagenomes</taxon>
        <taxon>ecological metagenomes</taxon>
    </lineage>
</organism>
<comment type="caution">
    <text evidence="1">The sequence shown here is derived from an EMBL/GenBank/DDBJ whole genome shotgun (WGS) entry which is preliminary data.</text>
</comment>
<dbReference type="SUPFAM" id="SSF49899">
    <property type="entry name" value="Concanavalin A-like lectins/glucanases"/>
    <property type="match status" value="1"/>
</dbReference>
<feature type="non-terminal residue" evidence="1">
    <location>
        <position position="233"/>
    </location>
</feature>
<sequence length="233" mass="23722">QWYFVVASVGPAGEQLYVDGALAAPVNTGATSAQNYPGWFHIGWGSEQYWPNAPASAYFGGAIADAAIWAGQLTAAQVSALYGAGTSQATFANAVKSETPAPLAFWPLQNTGYIYPYAIPGGASTFPDASGNGNTGTGEGGVTQGSAGPYPGGLAASFNGAGYVETTNASNPQVLSESVWFNSTSGGVVMGMTNLPANAAPNEWDRAIWLDASGQVVYGDYPGSTQEVISPGS</sequence>
<reference evidence="1" key="2">
    <citation type="journal article" date="2014" name="ISME J.">
        <title>Microbial stratification in low pH oxic and suboxic macroscopic growths along an acid mine drainage.</title>
        <authorList>
            <person name="Mendez-Garcia C."/>
            <person name="Mesa V."/>
            <person name="Sprenger R.R."/>
            <person name="Richter M."/>
            <person name="Diez M.S."/>
            <person name="Solano J."/>
            <person name="Bargiela R."/>
            <person name="Golyshina O.V."/>
            <person name="Manteca A."/>
            <person name="Ramos J.L."/>
            <person name="Gallego J.R."/>
            <person name="Llorente I."/>
            <person name="Martins Dos Santos V.A."/>
            <person name="Jensen O.N."/>
            <person name="Pelaez A.I."/>
            <person name="Sanchez J."/>
            <person name="Ferrer M."/>
        </authorList>
    </citation>
    <scope>NUCLEOTIDE SEQUENCE</scope>
</reference>
<dbReference type="Pfam" id="PF13385">
    <property type="entry name" value="Laminin_G_3"/>
    <property type="match status" value="1"/>
</dbReference>
<accession>T1B0U0</accession>
<dbReference type="Gene3D" id="2.60.120.200">
    <property type="match status" value="2"/>
</dbReference>
<name>T1B0U0_9ZZZZ</name>
<feature type="non-terminal residue" evidence="1">
    <location>
        <position position="1"/>
    </location>
</feature>